<dbReference type="Proteomes" id="UP000317371">
    <property type="component" value="Unassembled WGS sequence"/>
</dbReference>
<gene>
    <name evidence="2" type="ORF">FKZ61_03750</name>
</gene>
<reference evidence="2 3" key="1">
    <citation type="submission" date="2019-06" db="EMBL/GenBank/DDBJ databases">
        <title>Genome sequence of Litorilinea aerophila BAA-2444.</title>
        <authorList>
            <person name="Maclea K.S."/>
            <person name="Maurais E.G."/>
            <person name="Iannazzi L.C."/>
        </authorList>
    </citation>
    <scope>NUCLEOTIDE SEQUENCE [LARGE SCALE GENOMIC DNA]</scope>
    <source>
        <strain evidence="2 3">ATCC BAA-2444</strain>
    </source>
</reference>
<dbReference type="InterPro" id="IPR004231">
    <property type="entry name" value="COpept_A_inh-like"/>
</dbReference>
<dbReference type="EMBL" id="VIGC01000004">
    <property type="protein sequence ID" value="TQE97276.1"/>
    <property type="molecule type" value="Genomic_DNA"/>
</dbReference>
<evidence type="ECO:0000313" key="2">
    <source>
        <dbReference type="EMBL" id="TQE97276.1"/>
    </source>
</evidence>
<dbReference type="InParanoid" id="A0A540VKM8"/>
<accession>A0A540VKM8</accession>
<dbReference type="AlphaFoldDB" id="A0A540VKM8"/>
<dbReference type="Pfam" id="PF02977">
    <property type="entry name" value="CarbpepA_inh"/>
    <property type="match status" value="1"/>
</dbReference>
<name>A0A540VKM8_9CHLR</name>
<keyword evidence="3" id="KW-1185">Reference proteome</keyword>
<proteinExistence type="predicted"/>
<protein>
    <recommendedName>
        <fullName evidence="1">Carboxypeptidase A inhibitor-like domain-containing protein</fullName>
    </recommendedName>
</protein>
<feature type="domain" description="Carboxypeptidase A inhibitor-like" evidence="1">
    <location>
        <begin position="10"/>
        <end position="38"/>
    </location>
</feature>
<organism evidence="2 3">
    <name type="scientific">Litorilinea aerophila</name>
    <dbReference type="NCBI Taxonomy" id="1204385"/>
    <lineage>
        <taxon>Bacteria</taxon>
        <taxon>Bacillati</taxon>
        <taxon>Chloroflexota</taxon>
        <taxon>Caldilineae</taxon>
        <taxon>Caldilineales</taxon>
        <taxon>Caldilineaceae</taxon>
        <taxon>Litorilinea</taxon>
    </lineage>
</organism>
<evidence type="ECO:0000313" key="3">
    <source>
        <dbReference type="Proteomes" id="UP000317371"/>
    </source>
</evidence>
<comment type="caution">
    <text evidence="2">The sequence shown here is derived from an EMBL/GenBank/DDBJ whole genome shotgun (WGS) entry which is preliminary data.</text>
</comment>
<sequence>MIWGPPQVSCTRASVCTGLTFCQWCTSHVSGSPWSLRIWSMRRSTSAYCSSRMRRG</sequence>
<evidence type="ECO:0000259" key="1">
    <source>
        <dbReference type="Pfam" id="PF02977"/>
    </source>
</evidence>